<dbReference type="FunFam" id="1.10.3450.40:FF:000001">
    <property type="entry name" value="Signal recognition particle subunit SRP68"/>
    <property type="match status" value="1"/>
</dbReference>
<gene>
    <name evidence="14" type="ORF">CLEI1391_LOCUS16161</name>
</gene>
<dbReference type="GO" id="GO:0005730">
    <property type="term" value="C:nucleolus"/>
    <property type="evidence" value="ECO:0007669"/>
    <property type="project" value="UniProtKB-SubCell"/>
</dbReference>
<accession>A0A7S0WYN0</accession>
<evidence type="ECO:0000256" key="11">
    <source>
        <dbReference type="ARBA" id="ARBA00029498"/>
    </source>
</evidence>
<evidence type="ECO:0000256" key="9">
    <source>
        <dbReference type="ARBA" id="ARBA00023242"/>
    </source>
</evidence>
<keyword evidence="10 12" id="KW-0687">Ribonucleoprotein</keyword>
<evidence type="ECO:0000256" key="8">
    <source>
        <dbReference type="ARBA" id="ARBA00023135"/>
    </source>
</evidence>
<evidence type="ECO:0000256" key="5">
    <source>
        <dbReference type="ARBA" id="ARBA00022490"/>
    </source>
</evidence>
<dbReference type="GO" id="GO:0005783">
    <property type="term" value="C:endoplasmic reticulum"/>
    <property type="evidence" value="ECO:0007669"/>
    <property type="project" value="UniProtKB-SubCell"/>
</dbReference>
<evidence type="ECO:0000256" key="3">
    <source>
        <dbReference type="ARBA" id="ARBA00004604"/>
    </source>
</evidence>
<dbReference type="GO" id="GO:0006614">
    <property type="term" value="P:SRP-dependent cotranslational protein targeting to membrane"/>
    <property type="evidence" value="ECO:0007669"/>
    <property type="project" value="InterPro"/>
</dbReference>
<dbReference type="InterPro" id="IPR026258">
    <property type="entry name" value="SRP68"/>
</dbReference>
<dbReference type="AlphaFoldDB" id="A0A7S0WYN0"/>
<keyword evidence="5 12" id="KW-0963">Cytoplasm</keyword>
<dbReference type="GO" id="GO:0005829">
    <property type="term" value="C:cytosol"/>
    <property type="evidence" value="ECO:0007669"/>
    <property type="project" value="UniProtKB-ARBA"/>
</dbReference>
<dbReference type="PIRSF" id="PIRSF038995">
    <property type="entry name" value="SRP68"/>
    <property type="match status" value="1"/>
</dbReference>
<keyword evidence="6" id="KW-0256">Endoplasmic reticulum</keyword>
<evidence type="ECO:0000256" key="2">
    <source>
        <dbReference type="ARBA" id="ARBA00004496"/>
    </source>
</evidence>
<organism evidence="14">
    <name type="scientific">Chlamydomonas leiostraca</name>
    <dbReference type="NCBI Taxonomy" id="1034604"/>
    <lineage>
        <taxon>Eukaryota</taxon>
        <taxon>Viridiplantae</taxon>
        <taxon>Chlorophyta</taxon>
        <taxon>core chlorophytes</taxon>
        <taxon>Chlorophyceae</taxon>
        <taxon>CS clade</taxon>
        <taxon>Chlamydomonadales</taxon>
        <taxon>Chlamydomonadaceae</taxon>
        <taxon>Chlamydomonas</taxon>
    </lineage>
</organism>
<dbReference type="GO" id="GO:0005786">
    <property type="term" value="C:signal recognition particle, endoplasmic reticulum targeting"/>
    <property type="evidence" value="ECO:0007669"/>
    <property type="project" value="UniProtKB-KW"/>
</dbReference>
<evidence type="ECO:0000256" key="6">
    <source>
        <dbReference type="ARBA" id="ARBA00022824"/>
    </source>
</evidence>
<evidence type="ECO:0000256" key="7">
    <source>
        <dbReference type="ARBA" id="ARBA00022884"/>
    </source>
</evidence>
<evidence type="ECO:0000256" key="13">
    <source>
        <dbReference type="SAM" id="Coils"/>
    </source>
</evidence>
<sequence>MADQPEDTAQAMEQEEPINTTVFSLNLLQLIKTAQGQNGVKHGDYQRYRRHCANKLQALNKNLKFQHGRSKFVKRKLEPNTITDVRHLYIPLFNTERAWAYAMELKKEVETREDVRKRRHLVSRIAKAAAHAKELVRLVSARCDGRSVVEAEGYLGWIAGSMLVERGAWTLALGHLTRAKRIFGELSRLDGAEPEVAGLCLQQAEDLEPGIRYCNYQIERQKPGADAGAGTRGVEAAGGWQEVQARLATLASEARSAAAAHVAYLEWQGQKLPARHERVRAAVHAINERTAALPGASSSSAAMEVEGGAVSPAVEAYDALLTALGEARAQVATAQKSSTVGEGHSGFEELSALERALAGLSALRAAERAELLAKEAEARFHATLERTAAAGGPAKKAAAAAAGPTCRAEDVVRALDGALRALAELAEEGARGGGRAGEALHDDALARSERARASRAYHLAHCHLAAGRPAEAAALLTRAEERAAEARKDAQAAGGPGAQAAVARMETISRWSAIFKVVAHAEVVSARAKEREGVEERVGGLTLEQQQAQGAGSKYLLDALASWESFAGAAGGKAPRVYQVPFPMQHVPVRPIMLDTASGHLVYPALEHRVRKAEKKGGMLSSLAGWAWGSTKQ</sequence>
<comment type="similarity">
    <text evidence="4 12">Belongs to the SRP68 family.</text>
</comment>
<dbReference type="PANTHER" id="PTHR12860:SF0">
    <property type="entry name" value="SIGNAL RECOGNITION PARTICLE SUBUNIT SRP68"/>
    <property type="match status" value="1"/>
</dbReference>
<keyword evidence="8 12" id="KW-0733">Signal recognition particle</keyword>
<dbReference type="GO" id="GO:0008312">
    <property type="term" value="F:7S RNA binding"/>
    <property type="evidence" value="ECO:0007669"/>
    <property type="project" value="InterPro"/>
</dbReference>
<comment type="subcellular location">
    <subcellularLocation>
        <location evidence="2 12">Cytoplasm</location>
    </subcellularLocation>
    <subcellularLocation>
        <location evidence="1">Endoplasmic reticulum</location>
    </subcellularLocation>
    <subcellularLocation>
        <location evidence="3">Nucleus</location>
        <location evidence="3">Nucleolus</location>
    </subcellularLocation>
</comment>
<keyword evidence="9" id="KW-0539">Nucleus</keyword>
<dbReference type="CDD" id="cd15481">
    <property type="entry name" value="SRP68-RBD"/>
    <property type="match status" value="1"/>
</dbReference>
<keyword evidence="13" id="KW-0175">Coiled coil</keyword>
<dbReference type="GO" id="GO:0005047">
    <property type="term" value="F:signal recognition particle binding"/>
    <property type="evidence" value="ECO:0007669"/>
    <property type="project" value="InterPro"/>
</dbReference>
<evidence type="ECO:0000256" key="1">
    <source>
        <dbReference type="ARBA" id="ARBA00004240"/>
    </source>
</evidence>
<dbReference type="Pfam" id="PF16969">
    <property type="entry name" value="SRP68"/>
    <property type="match status" value="1"/>
</dbReference>
<feature type="coiled-coil region" evidence="13">
    <location>
        <begin position="350"/>
        <end position="428"/>
    </location>
</feature>
<evidence type="ECO:0000256" key="10">
    <source>
        <dbReference type="ARBA" id="ARBA00023274"/>
    </source>
</evidence>
<proteinExistence type="inferred from homology"/>
<name>A0A7S0WYN0_9CHLO</name>
<evidence type="ECO:0000256" key="4">
    <source>
        <dbReference type="ARBA" id="ARBA00009352"/>
    </source>
</evidence>
<reference evidence="14" key="1">
    <citation type="submission" date="2021-01" db="EMBL/GenBank/DDBJ databases">
        <authorList>
            <person name="Corre E."/>
            <person name="Pelletier E."/>
            <person name="Niang G."/>
            <person name="Scheremetjew M."/>
            <person name="Finn R."/>
            <person name="Kale V."/>
            <person name="Holt S."/>
            <person name="Cochrane G."/>
            <person name="Meng A."/>
            <person name="Brown T."/>
            <person name="Cohen L."/>
        </authorList>
    </citation>
    <scope>NUCLEOTIDE SEQUENCE</scope>
    <source>
        <strain evidence="14">SAG 11-49</strain>
    </source>
</reference>
<dbReference type="GO" id="GO:0030942">
    <property type="term" value="F:endoplasmic reticulum signal peptide binding"/>
    <property type="evidence" value="ECO:0007669"/>
    <property type="project" value="InterPro"/>
</dbReference>
<keyword evidence="7 12" id="KW-0694">RNA-binding</keyword>
<dbReference type="InterPro" id="IPR034652">
    <property type="entry name" value="SRP68-RBD"/>
</dbReference>
<protein>
    <recommendedName>
        <fullName evidence="11 12">Signal recognition particle subunit SRP68</fullName>
        <shortName evidence="12">SRP68</shortName>
    </recommendedName>
</protein>
<evidence type="ECO:0000256" key="12">
    <source>
        <dbReference type="PIRNR" id="PIRNR038995"/>
    </source>
</evidence>
<dbReference type="InterPro" id="IPR038253">
    <property type="entry name" value="SRP68_N_sf"/>
</dbReference>
<evidence type="ECO:0000313" key="14">
    <source>
        <dbReference type="EMBL" id="CAD8691978.1"/>
    </source>
</evidence>
<comment type="function">
    <text evidence="12">Component of the signal recognition particle (SRP) complex, a ribonucleoprotein complex that mediates the cotranslational targeting of secretory and membrane proteins to the endoplasmic reticulum (ER). The SRP complex interacts with the signal sequence in nascent secretory and membrane proteins and directs them to the membrane of the ER.</text>
</comment>
<dbReference type="Gene3D" id="1.10.3450.40">
    <property type="entry name" value="Signal recognition particle, SRP68 subunit, RNA-binding domain"/>
    <property type="match status" value="1"/>
</dbReference>
<dbReference type="PANTHER" id="PTHR12860">
    <property type="entry name" value="SIGNAL RECOGNITION PARTICLE 68 KDA PROTEIN"/>
    <property type="match status" value="1"/>
</dbReference>
<dbReference type="EMBL" id="HBFB01028896">
    <property type="protein sequence ID" value="CAD8691978.1"/>
    <property type="molecule type" value="Transcribed_RNA"/>
</dbReference>